<evidence type="ECO:0000313" key="9">
    <source>
        <dbReference type="Ensembl" id="ENSLCAP00010021955.1"/>
    </source>
</evidence>
<evidence type="ECO:0000313" key="10">
    <source>
        <dbReference type="Proteomes" id="UP000314980"/>
    </source>
</evidence>
<comment type="subcellular location">
    <subcellularLocation>
        <location evidence="2">Chromosome</location>
        <location evidence="2">Centromere</location>
    </subcellularLocation>
    <subcellularLocation>
        <location evidence="1">Nucleus</location>
    </subcellularLocation>
</comment>
<evidence type="ECO:0000256" key="3">
    <source>
        <dbReference type="ARBA" id="ARBA00008191"/>
    </source>
</evidence>
<feature type="region of interest" description="Disordered" evidence="8">
    <location>
        <begin position="189"/>
        <end position="218"/>
    </location>
</feature>
<evidence type="ECO:0000256" key="4">
    <source>
        <dbReference type="ARBA" id="ARBA00016397"/>
    </source>
</evidence>
<dbReference type="AlphaFoldDB" id="A0A4W6DAE0"/>
<evidence type="ECO:0000256" key="1">
    <source>
        <dbReference type="ARBA" id="ARBA00004123"/>
    </source>
</evidence>
<feature type="region of interest" description="Disordered" evidence="8">
    <location>
        <begin position="1"/>
        <end position="76"/>
    </location>
</feature>
<keyword evidence="7" id="KW-0137">Centromere</keyword>
<feature type="compositionally biased region" description="Basic and acidic residues" evidence="8">
    <location>
        <begin position="302"/>
        <end position="311"/>
    </location>
</feature>
<feature type="region of interest" description="Disordered" evidence="8">
    <location>
        <begin position="233"/>
        <end position="318"/>
    </location>
</feature>
<evidence type="ECO:0000256" key="7">
    <source>
        <dbReference type="ARBA" id="ARBA00023328"/>
    </source>
</evidence>
<dbReference type="InterPro" id="IPR025212">
    <property type="entry name" value="CAD_CENP-Q"/>
</dbReference>
<evidence type="ECO:0000256" key="8">
    <source>
        <dbReference type="SAM" id="MobiDB-lite"/>
    </source>
</evidence>
<proteinExistence type="inferred from homology"/>
<feature type="compositionally biased region" description="Basic and acidic residues" evidence="8">
    <location>
        <begin position="22"/>
        <end position="38"/>
    </location>
</feature>
<keyword evidence="5" id="KW-0158">Chromosome</keyword>
<feature type="region of interest" description="Disordered" evidence="8">
    <location>
        <begin position="130"/>
        <end position="149"/>
    </location>
</feature>
<organism evidence="9 10">
    <name type="scientific">Lates calcarifer</name>
    <name type="common">Barramundi</name>
    <name type="synonym">Holocentrus calcarifer</name>
    <dbReference type="NCBI Taxonomy" id="8187"/>
    <lineage>
        <taxon>Eukaryota</taxon>
        <taxon>Metazoa</taxon>
        <taxon>Chordata</taxon>
        <taxon>Craniata</taxon>
        <taxon>Vertebrata</taxon>
        <taxon>Euteleostomi</taxon>
        <taxon>Actinopterygii</taxon>
        <taxon>Neopterygii</taxon>
        <taxon>Teleostei</taxon>
        <taxon>Neoteleostei</taxon>
        <taxon>Acanthomorphata</taxon>
        <taxon>Carangaria</taxon>
        <taxon>Carangaria incertae sedis</taxon>
        <taxon>Centropomidae</taxon>
        <taxon>Lates</taxon>
    </lineage>
</organism>
<keyword evidence="10" id="KW-1185">Reference proteome</keyword>
<dbReference type="Ensembl" id="ENSLCAT00010022427.1">
    <property type="protein sequence ID" value="ENSLCAP00010021955.1"/>
    <property type="gene ID" value="ENSLCAG00010010343.1"/>
</dbReference>
<evidence type="ECO:0000256" key="2">
    <source>
        <dbReference type="ARBA" id="ARBA00004584"/>
    </source>
</evidence>
<dbReference type="Proteomes" id="UP000314980">
    <property type="component" value="Unassembled WGS sequence"/>
</dbReference>
<feature type="compositionally biased region" description="Basic and acidic residues" evidence="8">
    <location>
        <begin position="233"/>
        <end position="245"/>
    </location>
</feature>
<keyword evidence="6" id="KW-0539">Nucleus</keyword>
<protein>
    <recommendedName>
        <fullName evidence="4">Centromere protein Q</fullName>
    </recommendedName>
</protein>
<reference evidence="9" key="2">
    <citation type="submission" date="2025-08" db="UniProtKB">
        <authorList>
            <consortium name="Ensembl"/>
        </authorList>
    </citation>
    <scope>IDENTIFICATION</scope>
</reference>
<reference evidence="10" key="1">
    <citation type="submission" date="2015-09" db="EMBL/GenBank/DDBJ databases">
        <authorList>
            <person name="Sai Rama Sridatta P."/>
        </authorList>
    </citation>
    <scope>NUCLEOTIDE SEQUENCE [LARGE SCALE GENOMIC DNA]</scope>
</reference>
<accession>A0A4W6DAE0</accession>
<name>A0A4W6DAE0_LATCA</name>
<dbReference type="PANTHER" id="PTHR31345:SF3">
    <property type="entry name" value="CENTROMERE PROTEIN Q"/>
    <property type="match status" value="1"/>
</dbReference>
<reference evidence="9" key="3">
    <citation type="submission" date="2025-09" db="UniProtKB">
        <authorList>
            <consortium name="Ensembl"/>
        </authorList>
    </citation>
    <scope>IDENTIFICATION</scope>
</reference>
<dbReference type="GO" id="GO:0000775">
    <property type="term" value="C:chromosome, centromeric region"/>
    <property type="evidence" value="ECO:0007669"/>
    <property type="project" value="UniProtKB-SubCell"/>
</dbReference>
<evidence type="ECO:0000256" key="6">
    <source>
        <dbReference type="ARBA" id="ARBA00023242"/>
    </source>
</evidence>
<dbReference type="InParanoid" id="A0A4W6DAE0"/>
<dbReference type="GeneTree" id="ENSGT00390000005599"/>
<dbReference type="Pfam" id="PF13094">
    <property type="entry name" value="CENP-Q"/>
    <property type="match status" value="1"/>
</dbReference>
<sequence length="318" mass="35577">MKPVRGSNRAASKAPNLKKRKKTEEITKQEAIEHRDQELSDVNSGKSTHPKPAQKRKAEGPSSAPKKVKGQENWKVMPRSSITALENIMDLAILATLALRQKEKTESQEHLNIMKNRFLAQCAQLKVPEQKQKDLERTSHRHQEETKKLVVGEKTLGTLEEDLRAVVRALESTEEQTVSLQNTCSTLRDQVEEEEEKAKENLQISEQSVLDLPPHLPQKDETTLETWMRKMIPDSDSEATARKLGEILQQSKPIQDAQIYPGSGSGPVSSDRGQDGHCVSPGRRFLGGKGGVLQSVPGLPQSDRELHHRQDGYTPTEL</sequence>
<dbReference type="STRING" id="8187.ENSLCAP00010021955"/>
<comment type="similarity">
    <text evidence="3">Belongs to the CENP-Q/OKP1 family.</text>
</comment>
<dbReference type="GO" id="GO:0005634">
    <property type="term" value="C:nucleus"/>
    <property type="evidence" value="ECO:0007669"/>
    <property type="project" value="UniProtKB-SubCell"/>
</dbReference>
<dbReference type="PANTHER" id="PTHR31345">
    <property type="entry name" value="CENTROMERE PROTEIN Q"/>
    <property type="match status" value="1"/>
</dbReference>
<evidence type="ECO:0000256" key="5">
    <source>
        <dbReference type="ARBA" id="ARBA00022454"/>
    </source>
</evidence>